<proteinExistence type="predicted"/>
<accession>A0ACC2ND31</accession>
<evidence type="ECO:0000313" key="1">
    <source>
        <dbReference type="EMBL" id="KAJ8669084.1"/>
    </source>
</evidence>
<keyword evidence="2" id="KW-1185">Reference proteome</keyword>
<dbReference type="EMBL" id="CM056743">
    <property type="protein sequence ID" value="KAJ8669084.1"/>
    <property type="molecule type" value="Genomic_DNA"/>
</dbReference>
<name>A0ACC2ND31_9HYME</name>
<reference evidence="1" key="1">
    <citation type="submission" date="2023-04" db="EMBL/GenBank/DDBJ databases">
        <title>A chromosome-level genome assembly of the parasitoid wasp Eretmocerus hayati.</title>
        <authorList>
            <person name="Zhong Y."/>
            <person name="Liu S."/>
            <person name="Liu Y."/>
        </authorList>
    </citation>
    <scope>NUCLEOTIDE SEQUENCE</scope>
    <source>
        <strain evidence="1">ZJU_SS_LIU_2023</strain>
    </source>
</reference>
<evidence type="ECO:0000313" key="2">
    <source>
        <dbReference type="Proteomes" id="UP001239111"/>
    </source>
</evidence>
<sequence length="234" mass="25742">MMGSPPDTIESSKHLNLNASSIQESSKVSIESESLISSIITSELDSQSSKTEIKEVEKLSTSTKRPEVPKSTTKKVIPTTKATKKPSTPRPKPKTQAPKAKNTQSSPAKIKPTTPRTPKTESHPKSTIAPLVAPYKNDWIPIIQPPRIMAKSEEGYCIGSCPRGYSNPVLFLPHLNCNKFCQCNFGKPIVRSCGEGLYFNSRLWVCDYPANTDCRPIHAPTTFHDPNAPFGIDH</sequence>
<organism evidence="1 2">
    <name type="scientific">Eretmocerus hayati</name>
    <dbReference type="NCBI Taxonomy" id="131215"/>
    <lineage>
        <taxon>Eukaryota</taxon>
        <taxon>Metazoa</taxon>
        <taxon>Ecdysozoa</taxon>
        <taxon>Arthropoda</taxon>
        <taxon>Hexapoda</taxon>
        <taxon>Insecta</taxon>
        <taxon>Pterygota</taxon>
        <taxon>Neoptera</taxon>
        <taxon>Endopterygota</taxon>
        <taxon>Hymenoptera</taxon>
        <taxon>Apocrita</taxon>
        <taxon>Proctotrupomorpha</taxon>
        <taxon>Chalcidoidea</taxon>
        <taxon>Aphelinidae</taxon>
        <taxon>Aphelininae</taxon>
        <taxon>Eretmocerus</taxon>
    </lineage>
</organism>
<gene>
    <name evidence="1" type="ORF">QAD02_000343</name>
</gene>
<protein>
    <submittedName>
        <fullName evidence="1">Uncharacterized protein</fullName>
    </submittedName>
</protein>
<dbReference type="Proteomes" id="UP001239111">
    <property type="component" value="Chromosome 3"/>
</dbReference>
<comment type="caution">
    <text evidence="1">The sequence shown here is derived from an EMBL/GenBank/DDBJ whole genome shotgun (WGS) entry which is preliminary data.</text>
</comment>